<keyword evidence="7" id="KW-1185">Reference proteome</keyword>
<evidence type="ECO:0000256" key="4">
    <source>
        <dbReference type="SAM" id="SignalP"/>
    </source>
</evidence>
<sequence length="518" mass="57076">MRTARLTRTLAATTALALVAGTAAFAESHSMATKGGELTVALETDVRGFDTVDGGVLGQTGEIVMRTVQEPLLDFDPETNQATPLLATEWSHNDEQTIWTFKLREGVKYHDGSDFDAGDVAAHYNRILDPANKSRSRTFISTIQNVVAVDPLTVEFHLAHPWQALLPYLSTTSMSGPIPAKEAVEAGTQNRSPVGTGPFRFVEWASGDRIIVERNPDYWNADEINLDRITFRILPDTQTRFASLRSGEVDVMWTDRGPSIIEAQKDKSLVTLVSEGAGAAINLLNGKKEPLSNDNLRKALAHAWNQDALTKISWQNTRPSVKHPLGPVKDCGDANYRGFDIAKAKEYVQAYKDETGATEVPTIVMIHTTTPRGRELGEIYQQTAKAAGIPIELQPVDQSTLVKRVFTNDFDISGWRFADGADMGPQLYAYAMPGSSYNLTGFDDPKLAEVSQAMRTATSMEERLDLQCQMVSMMNDDGSLLYRGGGRYHAFTTQRVKGVPNPYRGVVDVTRAWIDEQS</sequence>
<dbReference type="InterPro" id="IPR030678">
    <property type="entry name" value="Peptide/Ni-bd"/>
</dbReference>
<evidence type="ECO:0000259" key="5">
    <source>
        <dbReference type="Pfam" id="PF00496"/>
    </source>
</evidence>
<dbReference type="GO" id="GO:0043190">
    <property type="term" value="C:ATP-binding cassette (ABC) transporter complex"/>
    <property type="evidence" value="ECO:0007669"/>
    <property type="project" value="InterPro"/>
</dbReference>
<dbReference type="STRING" id="517719.SAMN05421762_1498"/>
<dbReference type="PANTHER" id="PTHR30290:SF38">
    <property type="entry name" value="D,D-DIPEPTIDE-BINDING PERIPLASMIC PROTEIN DDPA-RELATED"/>
    <property type="match status" value="1"/>
</dbReference>
<dbReference type="Gene3D" id="3.10.105.10">
    <property type="entry name" value="Dipeptide-binding Protein, Domain 3"/>
    <property type="match status" value="1"/>
</dbReference>
<dbReference type="SUPFAM" id="SSF53850">
    <property type="entry name" value="Periplasmic binding protein-like II"/>
    <property type="match status" value="1"/>
</dbReference>
<dbReference type="AlphaFoldDB" id="A0A1I1KHK5"/>
<name>A0A1I1KHK5_9RHOB</name>
<dbReference type="Proteomes" id="UP000231644">
    <property type="component" value="Unassembled WGS sequence"/>
</dbReference>
<dbReference type="EMBL" id="FOLX01000001">
    <property type="protein sequence ID" value="SFC60269.1"/>
    <property type="molecule type" value="Genomic_DNA"/>
</dbReference>
<evidence type="ECO:0000313" key="7">
    <source>
        <dbReference type="Proteomes" id="UP000231644"/>
    </source>
</evidence>
<dbReference type="GO" id="GO:0030288">
    <property type="term" value="C:outer membrane-bounded periplasmic space"/>
    <property type="evidence" value="ECO:0007669"/>
    <property type="project" value="UniProtKB-ARBA"/>
</dbReference>
<dbReference type="InterPro" id="IPR000914">
    <property type="entry name" value="SBP_5_dom"/>
</dbReference>
<accession>A0A1I1KHK5</accession>
<keyword evidence="3 4" id="KW-0732">Signal</keyword>
<evidence type="ECO:0000256" key="3">
    <source>
        <dbReference type="ARBA" id="ARBA00022729"/>
    </source>
</evidence>
<dbReference type="Pfam" id="PF00496">
    <property type="entry name" value="SBP_bac_5"/>
    <property type="match status" value="1"/>
</dbReference>
<comment type="subcellular location">
    <subcellularLocation>
        <location evidence="1">Periplasm</location>
    </subcellularLocation>
</comment>
<feature type="signal peptide" evidence="4">
    <location>
        <begin position="1"/>
        <end position="26"/>
    </location>
</feature>
<evidence type="ECO:0000256" key="2">
    <source>
        <dbReference type="ARBA" id="ARBA00005695"/>
    </source>
</evidence>
<dbReference type="GO" id="GO:0015833">
    <property type="term" value="P:peptide transport"/>
    <property type="evidence" value="ECO:0007669"/>
    <property type="project" value="TreeGrafter"/>
</dbReference>
<dbReference type="Gene3D" id="3.40.190.10">
    <property type="entry name" value="Periplasmic binding protein-like II"/>
    <property type="match status" value="1"/>
</dbReference>
<proteinExistence type="inferred from homology"/>
<dbReference type="PIRSF" id="PIRSF002741">
    <property type="entry name" value="MppA"/>
    <property type="match status" value="1"/>
</dbReference>
<feature type="domain" description="Solute-binding protein family 5" evidence="5">
    <location>
        <begin position="83"/>
        <end position="429"/>
    </location>
</feature>
<organism evidence="6 7">
    <name type="scientific">Pseudooceanicola nitratireducens</name>
    <dbReference type="NCBI Taxonomy" id="517719"/>
    <lineage>
        <taxon>Bacteria</taxon>
        <taxon>Pseudomonadati</taxon>
        <taxon>Pseudomonadota</taxon>
        <taxon>Alphaproteobacteria</taxon>
        <taxon>Rhodobacterales</taxon>
        <taxon>Paracoccaceae</taxon>
        <taxon>Pseudooceanicola</taxon>
    </lineage>
</organism>
<evidence type="ECO:0000313" key="6">
    <source>
        <dbReference type="EMBL" id="SFC60269.1"/>
    </source>
</evidence>
<gene>
    <name evidence="6" type="ORF">SAMN05421762_1498</name>
</gene>
<dbReference type="RefSeq" id="WP_170848736.1">
    <property type="nucleotide sequence ID" value="NZ_FNZG01000003.1"/>
</dbReference>
<evidence type="ECO:0000256" key="1">
    <source>
        <dbReference type="ARBA" id="ARBA00004418"/>
    </source>
</evidence>
<dbReference type="InterPro" id="IPR039424">
    <property type="entry name" value="SBP_5"/>
</dbReference>
<feature type="chain" id="PRO_5014159182" evidence="4">
    <location>
        <begin position="27"/>
        <end position="518"/>
    </location>
</feature>
<comment type="similarity">
    <text evidence="2">Belongs to the bacterial solute-binding protein 5 family.</text>
</comment>
<reference evidence="6 7" key="1">
    <citation type="submission" date="2016-10" db="EMBL/GenBank/DDBJ databases">
        <authorList>
            <person name="de Groot N.N."/>
        </authorList>
    </citation>
    <scope>NUCLEOTIDE SEQUENCE [LARGE SCALE GENOMIC DNA]</scope>
    <source>
        <strain evidence="6 7">DSM 29619</strain>
    </source>
</reference>
<dbReference type="PANTHER" id="PTHR30290">
    <property type="entry name" value="PERIPLASMIC BINDING COMPONENT OF ABC TRANSPORTER"/>
    <property type="match status" value="1"/>
</dbReference>
<dbReference type="GO" id="GO:1904680">
    <property type="term" value="F:peptide transmembrane transporter activity"/>
    <property type="evidence" value="ECO:0007669"/>
    <property type="project" value="TreeGrafter"/>
</dbReference>
<protein>
    <submittedName>
        <fullName evidence="6">4-phytase / acid phosphatase/peptide/nickel transport system substrate-binding protein</fullName>
    </submittedName>
</protein>